<dbReference type="AlphaFoldDB" id="A0A6M3M6G6"/>
<sequence>MPQHTPWTPEELEDLAETYGRQPRAQIAKRLGRTEDALKIAAYRKLNGLNQRSNIFTARAVADALGISCSKTIVNWMNKGYINGRRAPFSYGGTRCWRFEYDDILACLQERPWLVDLKRMERSYFRTIVREEYEKDPWYNTREAAPFLGLVDINAVHRYIYRGWLPALRRPLVSREGHGSWGWVVRKSHIDAMLADDPRPSRRRYALLKSRRSNRLKQGYPVAVLKEWLLVCPSCRRRVRIIADPNLRSPQIIRLFLERYCQEKCSHGKKVLLERR</sequence>
<reference evidence="2" key="1">
    <citation type="submission" date="2020-03" db="EMBL/GenBank/DDBJ databases">
        <title>The deep terrestrial virosphere.</title>
        <authorList>
            <person name="Holmfeldt K."/>
            <person name="Nilsson E."/>
            <person name="Simone D."/>
            <person name="Lopez-Fernandez M."/>
            <person name="Wu X."/>
            <person name="de Brujin I."/>
            <person name="Lundin D."/>
            <person name="Andersson A."/>
            <person name="Bertilsson S."/>
            <person name="Dopson M."/>
        </authorList>
    </citation>
    <scope>NUCLEOTIDE SEQUENCE</scope>
    <source>
        <strain evidence="1">MM171A01448</strain>
        <strain evidence="2">MM171B01050</strain>
    </source>
</reference>
<proteinExistence type="predicted"/>
<organism evidence="2">
    <name type="scientific">viral metagenome</name>
    <dbReference type="NCBI Taxonomy" id="1070528"/>
    <lineage>
        <taxon>unclassified sequences</taxon>
        <taxon>metagenomes</taxon>
        <taxon>organismal metagenomes</taxon>
    </lineage>
</organism>
<evidence type="ECO:0000313" key="2">
    <source>
        <dbReference type="EMBL" id="QJB02888.1"/>
    </source>
</evidence>
<dbReference type="EMBL" id="MT143616">
    <property type="protein sequence ID" value="QJA98909.1"/>
    <property type="molecule type" value="Genomic_DNA"/>
</dbReference>
<gene>
    <name evidence="1" type="ORF">MM171A01448_0024</name>
    <name evidence="2" type="ORF">MM171B01050_0028</name>
</gene>
<name>A0A6M3M6G6_9ZZZZ</name>
<evidence type="ECO:0000313" key="1">
    <source>
        <dbReference type="EMBL" id="QJA98909.1"/>
    </source>
</evidence>
<dbReference type="EMBL" id="MT143812">
    <property type="protein sequence ID" value="QJB02888.1"/>
    <property type="molecule type" value="Genomic_DNA"/>
</dbReference>
<protein>
    <submittedName>
        <fullName evidence="2">Putative DNA binding, helix-turn-helix domain containing protein</fullName>
    </submittedName>
</protein>
<accession>A0A6M3M6G6</accession>